<reference evidence="1" key="1">
    <citation type="journal article" date="2020" name="Nature">
        <title>Giant virus diversity and host interactions through global metagenomics.</title>
        <authorList>
            <person name="Schulz F."/>
            <person name="Roux S."/>
            <person name="Paez-Espino D."/>
            <person name="Jungbluth S."/>
            <person name="Walsh D.A."/>
            <person name="Denef V.J."/>
            <person name="McMahon K.D."/>
            <person name="Konstantinidis K.T."/>
            <person name="Eloe-Fadrosh E.A."/>
            <person name="Kyrpides N.C."/>
            <person name="Woyke T."/>
        </authorList>
    </citation>
    <scope>NUCLEOTIDE SEQUENCE</scope>
    <source>
        <strain evidence="1">GVMAG-S-ERX555931-87</strain>
    </source>
</reference>
<dbReference type="EMBL" id="MN738742">
    <property type="protein sequence ID" value="QHT36425.1"/>
    <property type="molecule type" value="Genomic_DNA"/>
</dbReference>
<accession>A0A6C0FB77</accession>
<dbReference type="AlphaFoldDB" id="A0A6C0FB77"/>
<proteinExistence type="predicted"/>
<evidence type="ECO:0000313" key="1">
    <source>
        <dbReference type="EMBL" id="QHT36425.1"/>
    </source>
</evidence>
<name>A0A6C0FB77_9ZZZZ</name>
<organism evidence="1">
    <name type="scientific">viral metagenome</name>
    <dbReference type="NCBI Taxonomy" id="1070528"/>
    <lineage>
        <taxon>unclassified sequences</taxon>
        <taxon>metagenomes</taxon>
        <taxon>organismal metagenomes</taxon>
    </lineage>
</organism>
<protein>
    <submittedName>
        <fullName evidence="1">Uncharacterized protein</fullName>
    </submittedName>
</protein>
<sequence>MNKSFSYNVFRCPNTSPDAPETIEVAAALTNGPLTHHSTMNSIFNVNSRLFIPAAPSLLGSGDVASNFRDKHDQTKNNNCCQNWINLFKNYSQISKHPVYVTAVGRTERRYTINMLEDGNITVIDNQSSNRDDEFTSYFQDFLRSFNISNEQMKVIRESSSGAKYLTYFADLIGFMNMINQDNHPELFNEIWLKPTIIKSDAVNDSGEKLLQPVTSQSGRTWVPIENHDYLYFEQPEGKHPQSIRFNILKDGSMDTVYTQIKQLLSLEENSIKKMVRDFFLNQAIYIRWSDFWVNDIDDALSILAIINSFKHTKLTKDETKIMVLFEEITKPWFDQLHI</sequence>